<dbReference type="RefSeq" id="WP_379022052.1">
    <property type="nucleotide sequence ID" value="NZ_JBHRTA010000030.1"/>
</dbReference>
<keyword evidence="2" id="KW-1185">Reference proteome</keyword>
<sequence length="211" mass="22743">MNRRESLKALGLAAAGGALLLESCGPDNVKTSKQTDAEVDNKLPGVTDVEHRRNQQLAADQFFTPHELATIAALADIIIPADGVSGSATDAGVPDFIEFMAKDIPVYQTPMRGGLKWLDLQSQRRYGGVFTACNKEQQLELVDDVAYPAKSKPEMKQGVAFFSLMRNLTASGFFTSEIGVKDIGYVGNRPGVWDGVPENVLKAHGFADGWG</sequence>
<dbReference type="Pfam" id="PF13618">
    <property type="entry name" value="Gluconate_2-dh3"/>
    <property type="match status" value="1"/>
</dbReference>
<dbReference type="EC" id="1.-.-.-" evidence="1"/>
<keyword evidence="1" id="KW-0560">Oxidoreductase</keyword>
<evidence type="ECO:0000313" key="2">
    <source>
        <dbReference type="Proteomes" id="UP001595526"/>
    </source>
</evidence>
<comment type="caution">
    <text evidence="1">The sequence shown here is derived from an EMBL/GenBank/DDBJ whole genome shotgun (WGS) entry which is preliminary data.</text>
</comment>
<proteinExistence type="predicted"/>
<name>A0ABV7JIQ5_9SPHI</name>
<gene>
    <name evidence="1" type="ORF">ACFOET_09830</name>
</gene>
<dbReference type="Proteomes" id="UP001595526">
    <property type="component" value="Unassembled WGS sequence"/>
</dbReference>
<dbReference type="GO" id="GO:0016491">
    <property type="term" value="F:oxidoreductase activity"/>
    <property type="evidence" value="ECO:0007669"/>
    <property type="project" value="UniProtKB-KW"/>
</dbReference>
<dbReference type="EMBL" id="JBHRTA010000030">
    <property type="protein sequence ID" value="MFC3197911.1"/>
    <property type="molecule type" value="Genomic_DNA"/>
</dbReference>
<accession>A0ABV7JIQ5</accession>
<dbReference type="InterPro" id="IPR027056">
    <property type="entry name" value="Gluconate_2DH_su3"/>
</dbReference>
<organism evidence="1 2">
    <name type="scientific">Parapedobacter deserti</name>
    <dbReference type="NCBI Taxonomy" id="1912957"/>
    <lineage>
        <taxon>Bacteria</taxon>
        <taxon>Pseudomonadati</taxon>
        <taxon>Bacteroidota</taxon>
        <taxon>Sphingobacteriia</taxon>
        <taxon>Sphingobacteriales</taxon>
        <taxon>Sphingobacteriaceae</taxon>
        <taxon>Parapedobacter</taxon>
    </lineage>
</organism>
<protein>
    <submittedName>
        <fullName evidence="1">Gluconate 2-dehydrogenase subunit 3 family protein</fullName>
        <ecNumber evidence="1">1.-.-.-</ecNumber>
    </submittedName>
</protein>
<evidence type="ECO:0000313" key="1">
    <source>
        <dbReference type="EMBL" id="MFC3197911.1"/>
    </source>
</evidence>
<reference evidence="2" key="1">
    <citation type="journal article" date="2019" name="Int. J. Syst. Evol. Microbiol.">
        <title>The Global Catalogue of Microorganisms (GCM) 10K type strain sequencing project: providing services to taxonomists for standard genome sequencing and annotation.</title>
        <authorList>
            <consortium name="The Broad Institute Genomics Platform"/>
            <consortium name="The Broad Institute Genome Sequencing Center for Infectious Disease"/>
            <person name="Wu L."/>
            <person name="Ma J."/>
        </authorList>
    </citation>
    <scope>NUCLEOTIDE SEQUENCE [LARGE SCALE GENOMIC DNA]</scope>
    <source>
        <strain evidence="2">KCTC 52416</strain>
    </source>
</reference>